<evidence type="ECO:0000313" key="1">
    <source>
        <dbReference type="EMBL" id="MDT7041770.1"/>
    </source>
</evidence>
<sequence length="297" mass="34425">MKKISNKRSSWVWPLLYKIYELIKDNPEFAQWITEQIKEIIESIRKKKRLNYKEGKPPKIINPQGTSTLVPGELQMMVCGKSYMPYPEWVFLLEAFRNLLSDYDVPPNDVGYWYGERALSGLLCVAAWKLEDGWGLEEFTGFRNISEKKTVGRGDLWISIGKKKDLTIEAKALWPTGNPKIVVKSVLKKLDEAGKQLDSLERSYRNGPKKTEICYVIPEFKEYGAINDPLKIREWFITLSELLELEKVSIGAFWYEDNPPYDDEKIYPGVLIISRTLPWKSNVRVKAARKISIKRGI</sequence>
<evidence type="ECO:0000313" key="2">
    <source>
        <dbReference type="Proteomes" id="UP001250932"/>
    </source>
</evidence>
<proteinExistence type="predicted"/>
<gene>
    <name evidence="1" type="ORF">PPG34_05360</name>
</gene>
<name>A0ABU3K5U3_9BACT</name>
<dbReference type="RefSeq" id="WP_313832118.1">
    <property type="nucleotide sequence ID" value="NZ_JAQOUE010000001.1"/>
</dbReference>
<reference evidence="1 2" key="1">
    <citation type="journal article" date="2023" name="ISME J.">
        <title>Cultivation and genomic characterization of novel and ubiquitous marine nitrite-oxidizing bacteria from the Nitrospirales.</title>
        <authorList>
            <person name="Mueller A.J."/>
            <person name="Daebeler A."/>
            <person name="Herbold C.W."/>
            <person name="Kirkegaard R.H."/>
            <person name="Daims H."/>
        </authorList>
    </citation>
    <scope>NUCLEOTIDE SEQUENCE [LARGE SCALE GENOMIC DNA]</scope>
    <source>
        <strain evidence="1 2">EB</strain>
    </source>
</reference>
<organism evidence="1 2">
    <name type="scientific">Candidatus Nitronereus thalassa</name>
    <dbReference type="NCBI Taxonomy" id="3020898"/>
    <lineage>
        <taxon>Bacteria</taxon>
        <taxon>Pseudomonadati</taxon>
        <taxon>Nitrospirota</taxon>
        <taxon>Nitrospiria</taxon>
        <taxon>Nitrospirales</taxon>
        <taxon>Nitrospiraceae</taxon>
        <taxon>Candidatus Nitronereus</taxon>
    </lineage>
</organism>
<protein>
    <submittedName>
        <fullName evidence="1">Uncharacterized protein</fullName>
    </submittedName>
</protein>
<dbReference type="Proteomes" id="UP001250932">
    <property type="component" value="Unassembled WGS sequence"/>
</dbReference>
<comment type="caution">
    <text evidence="1">The sequence shown here is derived from an EMBL/GenBank/DDBJ whole genome shotgun (WGS) entry which is preliminary data.</text>
</comment>
<dbReference type="EMBL" id="JAQOUE010000001">
    <property type="protein sequence ID" value="MDT7041770.1"/>
    <property type="molecule type" value="Genomic_DNA"/>
</dbReference>
<keyword evidence="2" id="KW-1185">Reference proteome</keyword>
<accession>A0ABU3K5U3</accession>